<sequence length="325" mass="34413">MHHAPPEPAPRQHPLAFLSERGGVLCVLTKVTGSSYRPVGSFMAVAPDGERAGSISSGCAEEALRALALEALREGEPRTVRLGEGSPYRDITLPCGAGIDVLLLPSPDDGVLREAAARIAEREAFALGIDRGGVLSILPLQQAGYDGELFAAPLVPPLRLVVIGKGEEAEAFCRLALGGGYDVLIYSPDAPLLGRLAGEGVIGAKNLSVPGRMPDMPVDAQTASALFFHDHEWEPAALRKLLGSPAFWVGAQGSSRAAEARKEALRALGTEEKEISRLRGRIGLIPSARDPQTLAVSVLADIVAAYKSEWLDPYQEQPSHLRAVS</sequence>
<comment type="caution">
    <text evidence="3">The sequence shown here is derived from an EMBL/GenBank/DDBJ whole genome shotgun (WGS) entry which is preliminary data.</text>
</comment>
<dbReference type="AlphaFoldDB" id="A0A9X2L858"/>
<dbReference type="Pfam" id="PF02625">
    <property type="entry name" value="XdhC_CoxI"/>
    <property type="match status" value="1"/>
</dbReference>
<dbReference type="Gene3D" id="3.40.50.720">
    <property type="entry name" value="NAD(P)-binding Rossmann-like Domain"/>
    <property type="match status" value="1"/>
</dbReference>
<feature type="domain" description="XdhC- CoxI" evidence="1">
    <location>
        <begin position="21"/>
        <end position="82"/>
    </location>
</feature>
<gene>
    <name evidence="3" type="ORF">NOG11_05625</name>
</gene>
<proteinExistence type="predicted"/>
<evidence type="ECO:0000259" key="1">
    <source>
        <dbReference type="Pfam" id="PF02625"/>
    </source>
</evidence>
<feature type="domain" description="XdhC Rossmann" evidence="2">
    <location>
        <begin position="160"/>
        <end position="302"/>
    </location>
</feature>
<dbReference type="Proteomes" id="UP001142610">
    <property type="component" value="Unassembled WGS sequence"/>
</dbReference>
<dbReference type="InterPro" id="IPR003777">
    <property type="entry name" value="XdhC_CoxI"/>
</dbReference>
<dbReference type="PANTHER" id="PTHR30388">
    <property type="entry name" value="ALDEHYDE OXIDOREDUCTASE MOLYBDENUM COFACTOR ASSEMBLY PROTEIN"/>
    <property type="match status" value="1"/>
</dbReference>
<dbReference type="InterPro" id="IPR027051">
    <property type="entry name" value="XdhC_Rossmann_dom"/>
</dbReference>
<accession>A0A9X2L858</accession>
<protein>
    <submittedName>
        <fullName evidence="3">XdhC family protein</fullName>
    </submittedName>
</protein>
<dbReference type="EMBL" id="JANIBC010000002">
    <property type="protein sequence ID" value="MCQ8184865.1"/>
    <property type="molecule type" value="Genomic_DNA"/>
</dbReference>
<evidence type="ECO:0000259" key="2">
    <source>
        <dbReference type="Pfam" id="PF13478"/>
    </source>
</evidence>
<evidence type="ECO:0000313" key="4">
    <source>
        <dbReference type="Proteomes" id="UP001142610"/>
    </source>
</evidence>
<dbReference type="RefSeq" id="WP_256618715.1">
    <property type="nucleotide sequence ID" value="NZ_JANIBC010000002.1"/>
</dbReference>
<keyword evidence="4" id="KW-1185">Reference proteome</keyword>
<dbReference type="Pfam" id="PF13478">
    <property type="entry name" value="XdhC_C"/>
    <property type="match status" value="1"/>
</dbReference>
<name>A0A9X2L858_9PROT</name>
<organism evidence="3 4">
    <name type="scientific">Parvularcula maris</name>
    <dbReference type="NCBI Taxonomy" id="2965077"/>
    <lineage>
        <taxon>Bacteria</taxon>
        <taxon>Pseudomonadati</taxon>
        <taxon>Pseudomonadota</taxon>
        <taxon>Alphaproteobacteria</taxon>
        <taxon>Parvularculales</taxon>
        <taxon>Parvularculaceae</taxon>
        <taxon>Parvularcula</taxon>
    </lineage>
</organism>
<dbReference type="InterPro" id="IPR052698">
    <property type="entry name" value="MoCofactor_Util/Proc"/>
</dbReference>
<dbReference type="PANTHER" id="PTHR30388:SF4">
    <property type="entry name" value="MOLYBDENUM COFACTOR INSERTION CHAPERONE PAOD"/>
    <property type="match status" value="1"/>
</dbReference>
<reference evidence="3" key="1">
    <citation type="submission" date="2022-07" db="EMBL/GenBank/DDBJ databases">
        <title>Parvularcula maris sp. nov., an algicidal bacterium isolated from seawater.</title>
        <authorList>
            <person name="Li F."/>
        </authorList>
    </citation>
    <scope>NUCLEOTIDE SEQUENCE</scope>
    <source>
        <strain evidence="3">BGMRC 0090</strain>
    </source>
</reference>
<evidence type="ECO:0000313" key="3">
    <source>
        <dbReference type="EMBL" id="MCQ8184865.1"/>
    </source>
</evidence>